<dbReference type="Pfam" id="PF02174">
    <property type="entry name" value="IRS"/>
    <property type="match status" value="1"/>
</dbReference>
<evidence type="ECO:0000256" key="9">
    <source>
        <dbReference type="ARBA" id="ARBA00046145"/>
    </source>
</evidence>
<feature type="region of interest" description="Disordered" evidence="10">
    <location>
        <begin position="1091"/>
        <end position="1112"/>
    </location>
</feature>
<dbReference type="InterPro" id="IPR001849">
    <property type="entry name" value="PH_domain"/>
</dbReference>
<dbReference type="GO" id="GO:0005158">
    <property type="term" value="F:insulin receptor binding"/>
    <property type="evidence" value="ECO:0007669"/>
    <property type="project" value="InterPro"/>
</dbReference>
<reference evidence="12" key="1">
    <citation type="submission" date="2021-05" db="EMBL/GenBank/DDBJ databases">
        <authorList>
            <person name="Alioto T."/>
            <person name="Alioto T."/>
            <person name="Gomez Garrido J."/>
        </authorList>
    </citation>
    <scope>NUCLEOTIDE SEQUENCE</scope>
</reference>
<feature type="compositionally biased region" description="Low complexity" evidence="10">
    <location>
        <begin position="758"/>
        <end position="774"/>
    </location>
</feature>
<feature type="compositionally biased region" description="Polar residues" evidence="10">
    <location>
        <begin position="287"/>
        <end position="302"/>
    </location>
</feature>
<feature type="region of interest" description="Disordered" evidence="10">
    <location>
        <begin position="422"/>
        <end position="442"/>
    </location>
</feature>
<evidence type="ECO:0000256" key="3">
    <source>
        <dbReference type="ARBA" id="ARBA00022553"/>
    </source>
</evidence>
<feature type="region of interest" description="Disordered" evidence="10">
    <location>
        <begin position="758"/>
        <end position="795"/>
    </location>
</feature>
<dbReference type="PRINTS" id="PR00628">
    <property type="entry name" value="INSULINRSI"/>
</dbReference>
<feature type="compositionally biased region" description="Polar residues" evidence="10">
    <location>
        <begin position="428"/>
        <end position="442"/>
    </location>
</feature>
<feature type="region of interest" description="Disordered" evidence="10">
    <location>
        <begin position="508"/>
        <end position="709"/>
    </location>
</feature>
<keyword evidence="3" id="KW-0597">Phosphoprotein</keyword>
<dbReference type="GO" id="GO:0005829">
    <property type="term" value="C:cytosol"/>
    <property type="evidence" value="ECO:0007669"/>
    <property type="project" value="TreeGrafter"/>
</dbReference>
<evidence type="ECO:0000259" key="11">
    <source>
        <dbReference type="PROSITE" id="PS50003"/>
    </source>
</evidence>
<feature type="compositionally biased region" description="Polar residues" evidence="10">
    <location>
        <begin position="348"/>
        <end position="360"/>
    </location>
</feature>
<dbReference type="EMBL" id="HBUF01634587">
    <property type="protein sequence ID" value="CAG6783825.1"/>
    <property type="molecule type" value="Transcribed_RNA"/>
</dbReference>
<protein>
    <recommendedName>
        <fullName evidence="2">Insulin receptor substrate 1</fullName>
    </recommendedName>
    <alternativeName>
        <fullName evidence="8">Protein chico</fullName>
    </alternativeName>
</protein>
<evidence type="ECO:0000313" key="12">
    <source>
        <dbReference type="EMBL" id="CAG6783813.1"/>
    </source>
</evidence>
<dbReference type="PANTHER" id="PTHR10614:SF13">
    <property type="entry name" value="INSULIN RECEPTOR SUBSTRATE 1"/>
    <property type="match status" value="1"/>
</dbReference>
<dbReference type="Pfam" id="PF00169">
    <property type="entry name" value="PH"/>
    <property type="match status" value="1"/>
</dbReference>
<dbReference type="EMBL" id="HBUF01634589">
    <property type="protein sequence ID" value="CAG6783833.1"/>
    <property type="molecule type" value="Transcribed_RNA"/>
</dbReference>
<dbReference type="GO" id="GO:0008286">
    <property type="term" value="P:insulin receptor signaling pathway"/>
    <property type="evidence" value="ECO:0007669"/>
    <property type="project" value="InterPro"/>
</dbReference>
<feature type="compositionally biased region" description="Polar residues" evidence="10">
    <location>
        <begin position="1"/>
        <end position="11"/>
    </location>
</feature>
<evidence type="ECO:0000256" key="1">
    <source>
        <dbReference type="ARBA" id="ARBA00011440"/>
    </source>
</evidence>
<dbReference type="EMBL" id="HBUF01634590">
    <property type="protein sequence ID" value="CAG6783837.1"/>
    <property type="molecule type" value="Transcribed_RNA"/>
</dbReference>
<dbReference type="InterPro" id="IPR039011">
    <property type="entry name" value="IRS"/>
</dbReference>
<dbReference type="EMBL" id="HBUF01634584">
    <property type="protein sequence ID" value="CAG6783813.1"/>
    <property type="molecule type" value="Transcribed_RNA"/>
</dbReference>
<name>A0A8D9BEM8_9HEMI</name>
<feature type="compositionally biased region" description="Polar residues" evidence="10">
    <location>
        <begin position="264"/>
        <end position="278"/>
    </location>
</feature>
<dbReference type="GO" id="GO:0005886">
    <property type="term" value="C:plasma membrane"/>
    <property type="evidence" value="ECO:0007669"/>
    <property type="project" value="TreeGrafter"/>
</dbReference>
<dbReference type="Gene3D" id="2.30.29.30">
    <property type="entry name" value="Pleckstrin-homology domain (PH domain)/Phosphotyrosine-binding domain (PTB)"/>
    <property type="match status" value="2"/>
</dbReference>
<dbReference type="PROSITE" id="PS50003">
    <property type="entry name" value="PH_DOMAIN"/>
    <property type="match status" value="1"/>
</dbReference>
<evidence type="ECO:0000256" key="10">
    <source>
        <dbReference type="SAM" id="MobiDB-lite"/>
    </source>
</evidence>
<evidence type="ECO:0000256" key="5">
    <source>
        <dbReference type="ARBA" id="ARBA00022737"/>
    </source>
</evidence>
<dbReference type="EMBL" id="HBUF01634586">
    <property type="protein sequence ID" value="CAG6783821.1"/>
    <property type="molecule type" value="Transcribed_RNA"/>
</dbReference>
<dbReference type="InterPro" id="IPR002404">
    <property type="entry name" value="IRS_PTB"/>
</dbReference>
<feature type="region of interest" description="Disordered" evidence="10">
    <location>
        <begin position="246"/>
        <end position="302"/>
    </location>
</feature>
<feature type="region of interest" description="Disordered" evidence="10">
    <location>
        <begin position="348"/>
        <end position="391"/>
    </location>
</feature>
<dbReference type="SMART" id="SM00233">
    <property type="entry name" value="PH"/>
    <property type="match status" value="1"/>
</dbReference>
<dbReference type="AlphaFoldDB" id="A0A8D9BEM8"/>
<dbReference type="GO" id="GO:0048477">
    <property type="term" value="P:oogenesis"/>
    <property type="evidence" value="ECO:0007669"/>
    <property type="project" value="UniProtKB-KW"/>
</dbReference>
<dbReference type="SMART" id="SM01244">
    <property type="entry name" value="IRS"/>
    <property type="match status" value="1"/>
</dbReference>
<dbReference type="EMBL" id="HBUF01634588">
    <property type="protein sequence ID" value="CAG6783829.1"/>
    <property type="molecule type" value="Transcribed_RNA"/>
</dbReference>
<keyword evidence="5" id="KW-0677">Repeat</keyword>
<evidence type="ECO:0000256" key="6">
    <source>
        <dbReference type="ARBA" id="ARBA00022782"/>
    </source>
</evidence>
<dbReference type="SMART" id="SM00310">
    <property type="entry name" value="PTBI"/>
    <property type="match status" value="1"/>
</dbReference>
<dbReference type="EMBL" id="HBUF01634585">
    <property type="protein sequence ID" value="CAG6783817.1"/>
    <property type="molecule type" value="Transcribed_RNA"/>
</dbReference>
<feature type="compositionally biased region" description="Basic and acidic residues" evidence="10">
    <location>
        <begin position="614"/>
        <end position="626"/>
    </location>
</feature>
<dbReference type="PANTHER" id="PTHR10614">
    <property type="entry name" value="INSULIN RECEPTOR SUBSTRATE"/>
    <property type="match status" value="1"/>
</dbReference>
<evidence type="ECO:0000256" key="7">
    <source>
        <dbReference type="ARBA" id="ARBA00022943"/>
    </source>
</evidence>
<feature type="compositionally biased region" description="Low complexity" evidence="10">
    <location>
        <begin position="641"/>
        <end position="664"/>
    </location>
</feature>
<organism evidence="12">
    <name type="scientific">Cacopsylla melanoneura</name>
    <dbReference type="NCBI Taxonomy" id="428564"/>
    <lineage>
        <taxon>Eukaryota</taxon>
        <taxon>Metazoa</taxon>
        <taxon>Ecdysozoa</taxon>
        <taxon>Arthropoda</taxon>
        <taxon>Hexapoda</taxon>
        <taxon>Insecta</taxon>
        <taxon>Pterygota</taxon>
        <taxon>Neoptera</taxon>
        <taxon>Paraneoptera</taxon>
        <taxon>Hemiptera</taxon>
        <taxon>Sternorrhyncha</taxon>
        <taxon>Psylloidea</taxon>
        <taxon>Psyllidae</taxon>
        <taxon>Psyllinae</taxon>
        <taxon>Cacopsylla</taxon>
    </lineage>
</organism>
<proteinExistence type="predicted"/>
<dbReference type="SUPFAM" id="SSF50729">
    <property type="entry name" value="PH domain-like"/>
    <property type="match status" value="2"/>
</dbReference>
<feature type="compositionally biased region" description="Basic and acidic residues" evidence="10">
    <location>
        <begin position="249"/>
        <end position="263"/>
    </location>
</feature>
<feature type="compositionally biased region" description="Low complexity" evidence="10">
    <location>
        <begin position="890"/>
        <end position="908"/>
    </location>
</feature>
<evidence type="ECO:0000256" key="4">
    <source>
        <dbReference type="ARBA" id="ARBA00022604"/>
    </source>
</evidence>
<dbReference type="GO" id="GO:0043548">
    <property type="term" value="F:phosphatidylinositol 3-kinase binding"/>
    <property type="evidence" value="ECO:0007669"/>
    <property type="project" value="TreeGrafter"/>
</dbReference>
<feature type="region of interest" description="Disordered" evidence="10">
    <location>
        <begin position="837"/>
        <end position="978"/>
    </location>
</feature>
<evidence type="ECO:0000256" key="8">
    <source>
        <dbReference type="ARBA" id="ARBA00033282"/>
    </source>
</evidence>
<comment type="subunit">
    <text evidence="1">Bindings to phosphatidylinositol 3-kinase and SHP2.</text>
</comment>
<feature type="compositionally biased region" description="Low complexity" evidence="10">
    <location>
        <begin position="955"/>
        <end position="967"/>
    </location>
</feature>
<dbReference type="InterPro" id="IPR011993">
    <property type="entry name" value="PH-like_dom_sf"/>
</dbReference>
<feature type="compositionally biased region" description="Low complexity" evidence="10">
    <location>
        <begin position="510"/>
        <end position="524"/>
    </location>
</feature>
<keyword evidence="6" id="KW-0221">Differentiation</keyword>
<keyword evidence="7" id="KW-0896">Oogenesis</keyword>
<dbReference type="EMBL" id="HBUF01200591">
    <property type="protein sequence ID" value="CAG6661745.1"/>
    <property type="molecule type" value="Transcribed_RNA"/>
</dbReference>
<feature type="region of interest" description="Disordered" evidence="10">
    <location>
        <begin position="1"/>
        <end position="24"/>
    </location>
</feature>
<evidence type="ECO:0000256" key="2">
    <source>
        <dbReference type="ARBA" id="ARBA00015710"/>
    </source>
</evidence>
<keyword evidence="4" id="KW-0341">Growth regulation</keyword>
<keyword evidence="12" id="KW-0675">Receptor</keyword>
<accession>A0A8D9BEM8</accession>
<comment type="function">
    <text evidence="9">Activates phosphatidylinositol 3-kinase when bound to the regulatory p85 subunit. May mediate the control of various cellular processes by insulin-like peptides. When phosphorylated by the insulin receptor binds specifically to various cellular proteins containing SH2 domains. Involved in control of cell proliferation, cell size, and body and organ growth throughout development. Also has a role in a signaling pathway controlling the physiological response required to endure periods of low nutrient conditions. Insulin/insulin-like growth factor (IGF) signaling pathway has a role in regulating aging and is necessary in the ovary for vitellogenic maturation.</text>
</comment>
<feature type="domain" description="PH" evidence="11">
    <location>
        <begin position="26"/>
        <end position="129"/>
    </location>
</feature>
<sequence length="1112" mass="122052">MSKTGMSSVAGTNGPRPARKVPRNGEIVRKGYLKKMKTMRKKFFVLRAETSGKTQACLEYHDSEKKFERHPNQPKRSIVLSTCFNINRRTDTKHKHVIALYTGRDVFSVVFDSAPELEDWLQNLLLLQHGEDLLAGELLEPKFEFVWQVEMANRELGGNKNITGPYLLCLTEQSIKLVKTGTNIDTDKLDNIEFSIHSIRCCGDYQTFFYLEVGTATVTGPGNLWMQVDDNTVAANMHATVLKHCMTNSKKDPSKNKDTKDNSQYHSTTRVRSPSVSEISRPIGINHSGSIHSQPYRTRTNSEGMQPLNQLLRCSYLDPKQGIQPHQFYKDLNPHHSHHHLIGSPIVSPTSDSAGSSLSLDNVDGGANDNSVVRSHHSLSDDYSAGGGGGNNTDAYVVWNAEKRKEDERLNNYLTDNAYHHHNHRKISPSSPSQASYLDVQSSYGSSPMDHFPMSPVSVMSENKNRLVNGCLSVSHSRGSSITEDGYDTGGYMDMDPKKHNRRYHHDTLSSIMSPGGSSTSMSSVQFPEYPPLDRVSSYLSPAEEETTDNAPQDNRQKRAYSVGSRPENLKNKVNKNETQDCPRTRAFSVGSKVGVGSKPRGLPPPSSSQSSLEHSEDMMELDFSHSRHRSRGRHSNEKLSVPAPASSSLSSAASSYSTAEGSSYMESPRLGSQPDLAPSPPRASFLQRAFGRSPPKNSPPPSSSLHLQRHNLGRVLETPPGYVEMRPSCKGAEMLLTHASSPPNTSSSGILSPISPTGSTTSTLTNLTSCSPPNKSQPFRIKTGTPPKFIDEDEDPYMDMAPNPGTEPGPHVSYKASIHPRPERVTDYMEMNLKRKTSLEEDNNNKRHGSSSLRSRPSSLEESRMEDYMNMNVGKKERRKNQTQPITISCSSSPSVSSPLSSSRKLSAAIPSKAPMFLPLSNSSPARTTRRKSSLTRRDSRETPPTIFPFSLNSPAISPAESESPSGNSRLSEPLESVKEVVDSNDYVNFAPDATLPAQSCSKGDDYVEMQIQPSPAALSHIAPPALASVAQGKTLEQVQKKLVILGLNKTKKNPSPPPNKEITYESLDLESSSSSCSSLASRSCTSYATIDHSKTGPSLPPTTVPSPKKT</sequence>
<feature type="compositionally biased region" description="Basic and acidic residues" evidence="10">
    <location>
        <begin position="568"/>
        <end position="584"/>
    </location>
</feature>
<dbReference type="CDD" id="cd01257">
    <property type="entry name" value="PH_IRS"/>
    <property type="match status" value="1"/>
</dbReference>